<dbReference type="SMART" id="SM00448">
    <property type="entry name" value="REC"/>
    <property type="match status" value="1"/>
</dbReference>
<dbReference type="SUPFAM" id="SSF52172">
    <property type="entry name" value="CheY-like"/>
    <property type="match status" value="1"/>
</dbReference>
<keyword evidence="1" id="KW-0597">Phosphoprotein</keyword>
<sequence>MKNIFLADDDADDQEFFIDALEEVTIPTELTISNNGLELMSNLDVLIKHPPPHVIFLDLNMPLKDGFQCLDEIRSTPKLQGIPVVIFSTSDNHISVDKTYEGGANYYIRKPTSFPLLVKAIEKVLTLEMYQVPQPAKENYYLSIV</sequence>
<gene>
    <name evidence="3" type="ORF">DJ013_04780</name>
</gene>
<dbReference type="PROSITE" id="PS50110">
    <property type="entry name" value="RESPONSE_REGULATORY"/>
    <property type="match status" value="1"/>
</dbReference>
<evidence type="ECO:0000256" key="1">
    <source>
        <dbReference type="PROSITE-ProRule" id="PRU00169"/>
    </source>
</evidence>
<evidence type="ECO:0000259" key="2">
    <source>
        <dbReference type="PROSITE" id="PS50110"/>
    </source>
</evidence>
<dbReference type="Proteomes" id="UP000249873">
    <property type="component" value="Chromosome"/>
</dbReference>
<dbReference type="GO" id="GO:0000160">
    <property type="term" value="P:phosphorelay signal transduction system"/>
    <property type="evidence" value="ECO:0007669"/>
    <property type="project" value="InterPro"/>
</dbReference>
<reference evidence="3 4" key="1">
    <citation type="submission" date="2018-05" db="EMBL/GenBank/DDBJ databases">
        <title>Complete genome sequence of Arcticibacterium luteifluviistationis SM1504T, a cytophagaceae bacterium isolated from Arctic surface seawater.</title>
        <authorList>
            <person name="Li Y."/>
            <person name="Qin Q.-L."/>
        </authorList>
    </citation>
    <scope>NUCLEOTIDE SEQUENCE [LARGE SCALE GENOMIC DNA]</scope>
    <source>
        <strain evidence="3 4">SM1504</strain>
    </source>
</reference>
<dbReference type="RefSeq" id="WP_111370619.1">
    <property type="nucleotide sequence ID" value="NZ_CP029480.1"/>
</dbReference>
<dbReference type="EMBL" id="CP029480">
    <property type="protein sequence ID" value="AWV97517.1"/>
    <property type="molecule type" value="Genomic_DNA"/>
</dbReference>
<proteinExistence type="predicted"/>
<feature type="domain" description="Response regulatory" evidence="2">
    <location>
        <begin position="3"/>
        <end position="125"/>
    </location>
</feature>
<dbReference type="InterPro" id="IPR052893">
    <property type="entry name" value="TCS_response_regulator"/>
</dbReference>
<dbReference type="KEGG" id="als:DJ013_04780"/>
<evidence type="ECO:0000313" key="4">
    <source>
        <dbReference type="Proteomes" id="UP000249873"/>
    </source>
</evidence>
<accession>A0A2Z4G8J5</accession>
<dbReference type="Pfam" id="PF00072">
    <property type="entry name" value="Response_reg"/>
    <property type="match status" value="1"/>
</dbReference>
<dbReference type="InterPro" id="IPR001789">
    <property type="entry name" value="Sig_transdc_resp-reg_receiver"/>
</dbReference>
<protein>
    <submittedName>
        <fullName evidence="3">Response regulator</fullName>
    </submittedName>
</protein>
<dbReference type="AlphaFoldDB" id="A0A2Z4G8J5"/>
<keyword evidence="4" id="KW-1185">Reference proteome</keyword>
<dbReference type="Gene3D" id="3.40.50.2300">
    <property type="match status" value="1"/>
</dbReference>
<dbReference type="PANTHER" id="PTHR44520:SF2">
    <property type="entry name" value="RESPONSE REGULATOR RCP1"/>
    <property type="match status" value="1"/>
</dbReference>
<name>A0A2Z4G8J5_9BACT</name>
<organism evidence="3 4">
    <name type="scientific">Arcticibacterium luteifluviistationis</name>
    <dbReference type="NCBI Taxonomy" id="1784714"/>
    <lineage>
        <taxon>Bacteria</taxon>
        <taxon>Pseudomonadati</taxon>
        <taxon>Bacteroidota</taxon>
        <taxon>Cytophagia</taxon>
        <taxon>Cytophagales</taxon>
        <taxon>Leadbetterellaceae</taxon>
        <taxon>Arcticibacterium</taxon>
    </lineage>
</organism>
<dbReference type="PANTHER" id="PTHR44520">
    <property type="entry name" value="RESPONSE REGULATOR RCP1-RELATED"/>
    <property type="match status" value="1"/>
</dbReference>
<feature type="modified residue" description="4-aspartylphosphate" evidence="1">
    <location>
        <position position="58"/>
    </location>
</feature>
<dbReference type="InterPro" id="IPR011006">
    <property type="entry name" value="CheY-like_superfamily"/>
</dbReference>
<evidence type="ECO:0000313" key="3">
    <source>
        <dbReference type="EMBL" id="AWV97517.1"/>
    </source>
</evidence>
<dbReference type="OrthoDB" id="7631574at2"/>